<evidence type="ECO:0000313" key="3">
    <source>
        <dbReference type="EMBL" id="MEJ8668362.1"/>
    </source>
</evidence>
<keyword evidence="4" id="KW-1185">Reference proteome</keyword>
<dbReference type="InterPro" id="IPR019887">
    <property type="entry name" value="Tscrpt_reg_AsnC/Lrp_C"/>
</dbReference>
<feature type="compositionally biased region" description="Basic residues" evidence="1">
    <location>
        <begin position="1"/>
        <end position="20"/>
    </location>
</feature>
<proteinExistence type="predicted"/>
<dbReference type="Pfam" id="PF01037">
    <property type="entry name" value="AsnC_trans_reg"/>
    <property type="match status" value="1"/>
</dbReference>
<dbReference type="Proteomes" id="UP001376459">
    <property type="component" value="Unassembled WGS sequence"/>
</dbReference>
<comment type="caution">
    <text evidence="3">The sequence shown here is derived from an EMBL/GenBank/DDBJ whole genome shotgun (WGS) entry which is preliminary data.</text>
</comment>
<feature type="domain" description="Transcription regulator AsnC/Lrp ligand binding" evidence="2">
    <location>
        <begin position="23"/>
        <end position="59"/>
    </location>
</feature>
<reference evidence="3 4" key="1">
    <citation type="submission" date="2024-03" db="EMBL/GenBank/DDBJ databases">
        <title>Novel Streptomyces species of biotechnological and ecological value are a feature of Machair soil.</title>
        <authorList>
            <person name="Prole J.R."/>
            <person name="Goodfellow M."/>
            <person name="Allenby N."/>
            <person name="Ward A.C."/>
        </authorList>
    </citation>
    <scope>NUCLEOTIDE SEQUENCE [LARGE SCALE GENOMIC DNA]</scope>
    <source>
        <strain evidence="3 4">MS1.AVA.1</strain>
    </source>
</reference>
<evidence type="ECO:0000313" key="4">
    <source>
        <dbReference type="Proteomes" id="UP001376459"/>
    </source>
</evidence>
<evidence type="ECO:0000256" key="1">
    <source>
        <dbReference type="SAM" id="MobiDB-lite"/>
    </source>
</evidence>
<name>A0ABU8UIB9_9ACTN</name>
<feature type="region of interest" description="Disordered" evidence="1">
    <location>
        <begin position="1"/>
        <end position="25"/>
    </location>
</feature>
<dbReference type="EMBL" id="JBBKAK010000001">
    <property type="protein sequence ID" value="MEJ8668362.1"/>
    <property type="molecule type" value="Genomic_DNA"/>
</dbReference>
<organism evidence="3 4">
    <name type="scientific">Streptomyces machairae</name>
    <dbReference type="NCBI Taxonomy" id="3134109"/>
    <lineage>
        <taxon>Bacteria</taxon>
        <taxon>Bacillati</taxon>
        <taxon>Actinomycetota</taxon>
        <taxon>Actinomycetes</taxon>
        <taxon>Kitasatosporales</taxon>
        <taxon>Streptomycetaceae</taxon>
        <taxon>Streptomyces</taxon>
    </lineage>
</organism>
<sequence length="107" mass="11873">MRARTDRRHGGTRTRHRGRGALRPGQARVVATALARRPECVFAHVLTGSWDCLAEVQCPRDRLAGLVMDELLPGLPGAPREYRRPRVGRLLPRPTVSANSRAPTGCW</sequence>
<accession>A0ABU8UIB9</accession>
<protein>
    <submittedName>
        <fullName evidence="3">Lrp/AsnC ligand binding domain-containing protein</fullName>
    </submittedName>
</protein>
<gene>
    <name evidence="3" type="ORF">WKI71_06690</name>
</gene>
<evidence type="ECO:0000259" key="2">
    <source>
        <dbReference type="Pfam" id="PF01037"/>
    </source>
</evidence>
<dbReference type="Gene3D" id="3.30.70.920">
    <property type="match status" value="1"/>
</dbReference>